<keyword evidence="3" id="KW-1185">Reference proteome</keyword>
<feature type="region of interest" description="Disordered" evidence="1">
    <location>
        <begin position="1"/>
        <end position="163"/>
    </location>
</feature>
<accession>A0A8H6I5A7</accession>
<dbReference type="EMBL" id="JACGCI010000016">
    <property type="protein sequence ID" value="KAF6759193.1"/>
    <property type="molecule type" value="Genomic_DNA"/>
</dbReference>
<name>A0A8H6I5A7_9AGAR</name>
<proteinExistence type="predicted"/>
<dbReference type="Proteomes" id="UP000521943">
    <property type="component" value="Unassembled WGS sequence"/>
</dbReference>
<comment type="caution">
    <text evidence="2">The sequence shown here is derived from an EMBL/GenBank/DDBJ whole genome shotgun (WGS) entry which is preliminary data.</text>
</comment>
<evidence type="ECO:0000256" key="1">
    <source>
        <dbReference type="SAM" id="MobiDB-lite"/>
    </source>
</evidence>
<sequence>MRRKHASSVVRSTLHRSAPQTRREWLTSNKQALASLSRSPSRSRPRNAAPSPIRDLEAPQGGSRGKVKGTTARYTPKSPQGPQLRPPVRPIQHSRPISQDPATFQKKTSVFGTTVSTHPLHPHWQSQHPRRTPRRRPLDPPTSSPNPISVPQHERHRQKERRT</sequence>
<feature type="compositionally biased region" description="Low complexity" evidence="1">
    <location>
        <begin position="32"/>
        <end position="52"/>
    </location>
</feature>
<protein>
    <submittedName>
        <fullName evidence="2">Uncharacterized protein</fullName>
    </submittedName>
</protein>
<feature type="compositionally biased region" description="Basic residues" evidence="1">
    <location>
        <begin position="154"/>
        <end position="163"/>
    </location>
</feature>
<evidence type="ECO:0000313" key="3">
    <source>
        <dbReference type="Proteomes" id="UP000521943"/>
    </source>
</evidence>
<evidence type="ECO:0000313" key="2">
    <source>
        <dbReference type="EMBL" id="KAF6759193.1"/>
    </source>
</evidence>
<feature type="compositionally biased region" description="Polar residues" evidence="1">
    <location>
        <begin position="95"/>
        <end position="117"/>
    </location>
</feature>
<organism evidence="2 3">
    <name type="scientific">Ephemerocybe angulata</name>
    <dbReference type="NCBI Taxonomy" id="980116"/>
    <lineage>
        <taxon>Eukaryota</taxon>
        <taxon>Fungi</taxon>
        <taxon>Dikarya</taxon>
        <taxon>Basidiomycota</taxon>
        <taxon>Agaricomycotina</taxon>
        <taxon>Agaricomycetes</taxon>
        <taxon>Agaricomycetidae</taxon>
        <taxon>Agaricales</taxon>
        <taxon>Agaricineae</taxon>
        <taxon>Psathyrellaceae</taxon>
        <taxon>Ephemerocybe</taxon>
    </lineage>
</organism>
<dbReference type="AlphaFoldDB" id="A0A8H6I5A7"/>
<reference evidence="2 3" key="1">
    <citation type="submission" date="2020-07" db="EMBL/GenBank/DDBJ databases">
        <title>Comparative genomics of pyrophilous fungi reveals a link between fire events and developmental genes.</title>
        <authorList>
            <consortium name="DOE Joint Genome Institute"/>
            <person name="Steindorff A.S."/>
            <person name="Carver A."/>
            <person name="Calhoun S."/>
            <person name="Stillman K."/>
            <person name="Liu H."/>
            <person name="Lipzen A."/>
            <person name="Pangilinan J."/>
            <person name="Labutti K."/>
            <person name="Bruns T.D."/>
            <person name="Grigoriev I.V."/>
        </authorList>
    </citation>
    <scope>NUCLEOTIDE SEQUENCE [LARGE SCALE GENOMIC DNA]</scope>
    <source>
        <strain evidence="2 3">CBS 144469</strain>
    </source>
</reference>
<gene>
    <name evidence="2" type="ORF">DFP72DRAFT_1064157</name>
</gene>